<accession>A0A1C5I6Q2</accession>
<dbReference type="OrthoDB" id="3212889at2"/>
<dbReference type="EMBL" id="FMDN01000008">
    <property type="protein sequence ID" value="SCG53789.1"/>
    <property type="molecule type" value="Genomic_DNA"/>
</dbReference>
<sequence length="135" mass="15153">MESRRYVATAASVAVALAALTGCGNDGDAEREYVDKLSRAGYDAVTVSPETKTSQRKNRKRRNTVAYDFTWRVNTDSDPTTCEVTLEHPAYNSKSLRGDHWHVDEVNDEDVEGWGGDSPDPDTVRRLLREHSYDC</sequence>
<evidence type="ECO:0008006" key="3">
    <source>
        <dbReference type="Google" id="ProtNLM"/>
    </source>
</evidence>
<proteinExistence type="predicted"/>
<dbReference type="RefSeq" id="WP_091296071.1">
    <property type="nucleotide sequence ID" value="NZ_FMDN01000008.1"/>
</dbReference>
<evidence type="ECO:0000313" key="1">
    <source>
        <dbReference type="EMBL" id="SCG53789.1"/>
    </source>
</evidence>
<organism evidence="1 2">
    <name type="scientific">Micromonospora halophytica</name>
    <dbReference type="NCBI Taxonomy" id="47864"/>
    <lineage>
        <taxon>Bacteria</taxon>
        <taxon>Bacillati</taxon>
        <taxon>Actinomycetota</taxon>
        <taxon>Actinomycetes</taxon>
        <taxon>Micromonosporales</taxon>
        <taxon>Micromonosporaceae</taxon>
        <taxon>Micromonospora</taxon>
    </lineage>
</organism>
<dbReference type="AlphaFoldDB" id="A0A1C5I6Q2"/>
<reference evidence="2" key="1">
    <citation type="submission" date="2016-06" db="EMBL/GenBank/DDBJ databases">
        <authorList>
            <person name="Varghese N."/>
        </authorList>
    </citation>
    <scope>NUCLEOTIDE SEQUENCE [LARGE SCALE GENOMIC DNA]</scope>
    <source>
        <strain evidence="2">DSM 43171</strain>
    </source>
</reference>
<protein>
    <recommendedName>
        <fullName evidence="3">Lipoprotein</fullName>
    </recommendedName>
</protein>
<dbReference type="Proteomes" id="UP000199408">
    <property type="component" value="Unassembled WGS sequence"/>
</dbReference>
<evidence type="ECO:0000313" key="2">
    <source>
        <dbReference type="Proteomes" id="UP000199408"/>
    </source>
</evidence>
<dbReference type="PROSITE" id="PS51257">
    <property type="entry name" value="PROKAR_LIPOPROTEIN"/>
    <property type="match status" value="1"/>
</dbReference>
<name>A0A1C5I6Q2_9ACTN</name>
<keyword evidence="2" id="KW-1185">Reference proteome</keyword>
<gene>
    <name evidence="1" type="ORF">GA0070560_10891</name>
</gene>